<reference evidence="7" key="2">
    <citation type="submission" date="2025-09" db="UniProtKB">
        <authorList>
            <consortium name="Ensembl"/>
        </authorList>
    </citation>
    <scope>IDENTIFICATION</scope>
</reference>
<comment type="subcellular location">
    <subcellularLocation>
        <location evidence="5">Secreted</location>
    </subcellularLocation>
</comment>
<dbReference type="InterPro" id="IPR039809">
    <property type="entry name" value="Chemokine_b/g/d"/>
</dbReference>
<reference evidence="7" key="1">
    <citation type="submission" date="2025-08" db="UniProtKB">
        <authorList>
            <consortium name="Ensembl"/>
        </authorList>
    </citation>
    <scope>IDENTIFICATION</scope>
</reference>
<dbReference type="SMART" id="SM00199">
    <property type="entry name" value="SCY"/>
    <property type="match status" value="1"/>
</dbReference>
<dbReference type="GO" id="GO:0005615">
    <property type="term" value="C:extracellular space"/>
    <property type="evidence" value="ECO:0007669"/>
    <property type="project" value="UniProtKB-KW"/>
</dbReference>
<protein>
    <recommendedName>
        <fullName evidence="5">C-C motif chemokine</fullName>
    </recommendedName>
</protein>
<dbReference type="Gene3D" id="2.40.50.40">
    <property type="match status" value="1"/>
</dbReference>
<feature type="signal peptide" evidence="5">
    <location>
        <begin position="1"/>
        <end position="17"/>
    </location>
</feature>
<dbReference type="GO" id="GO:0008009">
    <property type="term" value="F:chemokine activity"/>
    <property type="evidence" value="ECO:0007669"/>
    <property type="project" value="InterPro"/>
</dbReference>
<dbReference type="PANTHER" id="PTHR12015">
    <property type="entry name" value="SMALL INDUCIBLE CYTOKINE A"/>
    <property type="match status" value="1"/>
</dbReference>
<keyword evidence="5" id="KW-0964">Secreted</keyword>
<dbReference type="GO" id="GO:0061844">
    <property type="term" value="P:antimicrobial humoral immune response mediated by antimicrobial peptide"/>
    <property type="evidence" value="ECO:0007669"/>
    <property type="project" value="TreeGrafter"/>
</dbReference>
<dbReference type="GO" id="GO:0042056">
    <property type="term" value="F:chemoattractant activity"/>
    <property type="evidence" value="ECO:0007669"/>
    <property type="project" value="Ensembl"/>
</dbReference>
<evidence type="ECO:0000256" key="4">
    <source>
        <dbReference type="ARBA" id="ARBA00023157"/>
    </source>
</evidence>
<evidence type="ECO:0000256" key="3">
    <source>
        <dbReference type="ARBA" id="ARBA00022514"/>
    </source>
</evidence>
<keyword evidence="4" id="KW-1015">Disulfide bond</keyword>
<proteinExistence type="inferred from homology"/>
<dbReference type="FunFam" id="2.40.50.40:FF:000034">
    <property type="entry name" value="C-C motif chemokine"/>
    <property type="match status" value="1"/>
</dbReference>
<dbReference type="PROSITE" id="PS00472">
    <property type="entry name" value="SMALL_CYTOKINES_CC"/>
    <property type="match status" value="1"/>
</dbReference>
<dbReference type="GeneTree" id="ENSGT01100000263482"/>
<dbReference type="InterPro" id="IPR001811">
    <property type="entry name" value="Chemokine_IL8-like_dom"/>
</dbReference>
<dbReference type="GO" id="GO:0006954">
    <property type="term" value="P:inflammatory response"/>
    <property type="evidence" value="ECO:0007669"/>
    <property type="project" value="TreeGrafter"/>
</dbReference>
<dbReference type="GO" id="GO:0070098">
    <property type="term" value="P:chemokine-mediated signaling pathway"/>
    <property type="evidence" value="ECO:0007669"/>
    <property type="project" value="TreeGrafter"/>
</dbReference>
<sequence length="116" mass="12975">KASVAAFLLLVFATTSASLFQPRIPESVNVPAVCCLTYNEKVLPRKLVIGYREALTCRLPAIIFVTKKNREVCTNPNDDWVQEYIKDSHVPLLPPRNLASVKITRTEKGQSQLHSP</sequence>
<dbReference type="Proteomes" id="UP000694564">
    <property type="component" value="Chromosome 3"/>
</dbReference>
<dbReference type="GO" id="GO:0048020">
    <property type="term" value="F:CCR chemokine receptor binding"/>
    <property type="evidence" value="ECO:0007669"/>
    <property type="project" value="TreeGrafter"/>
</dbReference>
<dbReference type="CDD" id="cd00272">
    <property type="entry name" value="Chemokine_CC"/>
    <property type="match status" value="1"/>
</dbReference>
<evidence type="ECO:0000256" key="1">
    <source>
        <dbReference type="ARBA" id="ARBA00010868"/>
    </source>
</evidence>
<dbReference type="Ensembl" id="ENSSVLT00005013726.1">
    <property type="protein sequence ID" value="ENSSVLP00005012404.1"/>
    <property type="gene ID" value="ENSSVLG00005009830.1"/>
</dbReference>
<keyword evidence="3 5" id="KW-0202">Cytokine</keyword>
<evidence type="ECO:0000313" key="7">
    <source>
        <dbReference type="Ensembl" id="ENSSVLP00005012404.1"/>
    </source>
</evidence>
<dbReference type="GO" id="GO:0030335">
    <property type="term" value="P:positive regulation of cell migration"/>
    <property type="evidence" value="ECO:0007669"/>
    <property type="project" value="TreeGrafter"/>
</dbReference>
<keyword evidence="8" id="KW-1185">Reference proteome</keyword>
<dbReference type="Pfam" id="PF00048">
    <property type="entry name" value="IL8"/>
    <property type="match status" value="1"/>
</dbReference>
<evidence type="ECO:0000256" key="2">
    <source>
        <dbReference type="ARBA" id="ARBA00022500"/>
    </source>
</evidence>
<evidence type="ECO:0000259" key="6">
    <source>
        <dbReference type="SMART" id="SM00199"/>
    </source>
</evidence>
<accession>A0A8D2BC20</accession>
<dbReference type="PANTHER" id="PTHR12015:SF21">
    <property type="entry name" value="C-C MOTIF CHEMOKINE 16"/>
    <property type="match status" value="1"/>
</dbReference>
<keyword evidence="5" id="KW-0732">Signal</keyword>
<dbReference type="GO" id="GO:0048245">
    <property type="term" value="P:eosinophil chemotaxis"/>
    <property type="evidence" value="ECO:0007669"/>
    <property type="project" value="TreeGrafter"/>
</dbReference>
<dbReference type="AlphaFoldDB" id="A0A8D2BC20"/>
<name>A0A8D2BC20_SCIVU</name>
<evidence type="ECO:0000313" key="8">
    <source>
        <dbReference type="Proteomes" id="UP000694564"/>
    </source>
</evidence>
<gene>
    <name evidence="7" type="primary">CCL16</name>
</gene>
<evidence type="ECO:0000256" key="5">
    <source>
        <dbReference type="RuleBase" id="RU361150"/>
    </source>
</evidence>
<dbReference type="InterPro" id="IPR036048">
    <property type="entry name" value="Interleukin_8-like_sf"/>
</dbReference>
<dbReference type="InterPro" id="IPR000827">
    <property type="entry name" value="Chemokine_CC_CS"/>
</dbReference>
<keyword evidence="2 5" id="KW-0145">Chemotaxis</keyword>
<feature type="chain" id="PRO_5034841750" description="C-C motif chemokine" evidence="5">
    <location>
        <begin position="18"/>
        <end position="116"/>
    </location>
</feature>
<organism evidence="7 8">
    <name type="scientific">Sciurus vulgaris</name>
    <name type="common">Eurasian red squirrel</name>
    <dbReference type="NCBI Taxonomy" id="55149"/>
    <lineage>
        <taxon>Eukaryota</taxon>
        <taxon>Metazoa</taxon>
        <taxon>Chordata</taxon>
        <taxon>Craniata</taxon>
        <taxon>Vertebrata</taxon>
        <taxon>Euteleostomi</taxon>
        <taxon>Mammalia</taxon>
        <taxon>Eutheria</taxon>
        <taxon>Euarchontoglires</taxon>
        <taxon>Glires</taxon>
        <taxon>Rodentia</taxon>
        <taxon>Sciuromorpha</taxon>
        <taxon>Sciuridae</taxon>
        <taxon>Sciurinae</taxon>
        <taxon>Sciurini</taxon>
        <taxon>Sciurus</taxon>
    </lineage>
</organism>
<comment type="similarity">
    <text evidence="1 5">Belongs to the intercrine beta (chemokine CC) family.</text>
</comment>
<dbReference type="SUPFAM" id="SSF54117">
    <property type="entry name" value="Interleukin 8-like chemokines"/>
    <property type="match status" value="1"/>
</dbReference>
<feature type="domain" description="Chemokine interleukin-8-like" evidence="6">
    <location>
        <begin position="31"/>
        <end position="88"/>
    </location>
</feature>